<keyword evidence="2" id="KW-1185">Reference proteome</keyword>
<evidence type="ECO:0000313" key="1">
    <source>
        <dbReference type="EnsemblPlants" id="AVESA.00010b.r2.5CG0880090.1.CDS.1"/>
    </source>
</evidence>
<protein>
    <submittedName>
        <fullName evidence="1">Uncharacterized protein</fullName>
    </submittedName>
</protein>
<reference evidence="1" key="1">
    <citation type="submission" date="2021-05" db="EMBL/GenBank/DDBJ databases">
        <authorList>
            <person name="Scholz U."/>
            <person name="Mascher M."/>
            <person name="Fiebig A."/>
        </authorList>
    </citation>
    <scope>NUCLEOTIDE SEQUENCE [LARGE SCALE GENOMIC DNA]</scope>
</reference>
<name>A0ACD5XUD4_AVESA</name>
<organism evidence="1 2">
    <name type="scientific">Avena sativa</name>
    <name type="common">Oat</name>
    <dbReference type="NCBI Taxonomy" id="4498"/>
    <lineage>
        <taxon>Eukaryota</taxon>
        <taxon>Viridiplantae</taxon>
        <taxon>Streptophyta</taxon>
        <taxon>Embryophyta</taxon>
        <taxon>Tracheophyta</taxon>
        <taxon>Spermatophyta</taxon>
        <taxon>Magnoliopsida</taxon>
        <taxon>Liliopsida</taxon>
        <taxon>Poales</taxon>
        <taxon>Poaceae</taxon>
        <taxon>BOP clade</taxon>
        <taxon>Pooideae</taxon>
        <taxon>Poodae</taxon>
        <taxon>Poeae</taxon>
        <taxon>Poeae Chloroplast Group 1 (Aveneae type)</taxon>
        <taxon>Aveninae</taxon>
        <taxon>Avena</taxon>
    </lineage>
</organism>
<dbReference type="EnsemblPlants" id="AVESA.00010b.r2.5CG0880090.1">
    <property type="protein sequence ID" value="AVESA.00010b.r2.5CG0880090.1.CDS.1"/>
    <property type="gene ID" value="AVESA.00010b.r2.5CG0880090"/>
</dbReference>
<sequence>MPSLDHHSSSVIVLNFASKMKIGNLRKVAAACKSKTVVLTARLLVLASLRRRIATIDAISHGIHTLMAGTDDQRVDCEKAIVPRKGLGKPVVHHRGHTVDISNQLALLHQEDGDGGCANWTLHSIFDDDNCCYISDGDDDDDHSVSDVCDDDHSEDEPSVMDVIRSNREVEGLEFNVDDEIDQAADMFITRFRTRMSRSCSDLASL</sequence>
<proteinExistence type="predicted"/>
<dbReference type="Proteomes" id="UP001732700">
    <property type="component" value="Chromosome 5C"/>
</dbReference>
<evidence type="ECO:0000313" key="2">
    <source>
        <dbReference type="Proteomes" id="UP001732700"/>
    </source>
</evidence>
<accession>A0ACD5XUD4</accession>
<reference evidence="1" key="2">
    <citation type="submission" date="2025-09" db="UniProtKB">
        <authorList>
            <consortium name="EnsemblPlants"/>
        </authorList>
    </citation>
    <scope>IDENTIFICATION</scope>
</reference>